<evidence type="ECO:0000259" key="2">
    <source>
        <dbReference type="Pfam" id="PF00892"/>
    </source>
</evidence>
<feature type="transmembrane region" description="Helical" evidence="1">
    <location>
        <begin position="218"/>
        <end position="241"/>
    </location>
</feature>
<keyword evidence="1" id="KW-1133">Transmembrane helix</keyword>
<feature type="transmembrane region" description="Helical" evidence="1">
    <location>
        <begin position="137"/>
        <end position="156"/>
    </location>
</feature>
<dbReference type="Proteomes" id="UP000325684">
    <property type="component" value="Unassembled WGS sequence"/>
</dbReference>
<dbReference type="GO" id="GO:0016020">
    <property type="term" value="C:membrane"/>
    <property type="evidence" value="ECO:0007669"/>
    <property type="project" value="InterPro"/>
</dbReference>
<feature type="transmembrane region" description="Helical" evidence="1">
    <location>
        <begin position="48"/>
        <end position="67"/>
    </location>
</feature>
<comment type="caution">
    <text evidence="3">The sequence shown here is derived from an EMBL/GenBank/DDBJ whole genome shotgun (WGS) entry which is preliminary data.</text>
</comment>
<dbReference type="RefSeq" id="WP_150941950.1">
    <property type="nucleotide sequence ID" value="NZ_VCMV01000003.1"/>
</dbReference>
<sequence length="306" mass="32955">MALSEPTIAIASNPQRERAIGIGLMFLAVACFSCLDATAKYVSQSVDPLVAVWARYVVSVSLTFLIINPWTQSGVMRTQRPGLQLVRSALMLFTTICSFTALKYLQLVENMSIQFATPLIVALLAGPMLGEWVGPRRLIAIGIGLVGVLIITRPGLGIMHPAALLTLAGTIGYSFFGIITRLLAGHDSSATTTFYSGLVGLVGMTAILPWIWTETPSLTTVALLLLMGTFAALGHWLLVIAHARVPAATLSPFMYSQIIWMLALGYVLFGDWPDTLTFIGAAVVIASGLYLLYRGQVARQEPKRVA</sequence>
<protein>
    <submittedName>
        <fullName evidence="3">DMT family transporter</fullName>
    </submittedName>
</protein>
<feature type="domain" description="EamA" evidence="2">
    <location>
        <begin position="162"/>
        <end position="288"/>
    </location>
</feature>
<keyword evidence="4" id="KW-1185">Reference proteome</keyword>
<dbReference type="AlphaFoldDB" id="A0A5N3PGN8"/>
<dbReference type="Pfam" id="PF00892">
    <property type="entry name" value="EamA"/>
    <property type="match status" value="2"/>
</dbReference>
<organism evidence="3 4">
    <name type="scientific">Microvirga brassicacearum</name>
    <dbReference type="NCBI Taxonomy" id="2580413"/>
    <lineage>
        <taxon>Bacteria</taxon>
        <taxon>Pseudomonadati</taxon>
        <taxon>Pseudomonadota</taxon>
        <taxon>Alphaproteobacteria</taxon>
        <taxon>Hyphomicrobiales</taxon>
        <taxon>Methylobacteriaceae</taxon>
        <taxon>Microvirga</taxon>
    </lineage>
</organism>
<dbReference type="SUPFAM" id="SSF103481">
    <property type="entry name" value="Multidrug resistance efflux transporter EmrE"/>
    <property type="match status" value="2"/>
</dbReference>
<feature type="transmembrane region" description="Helical" evidence="1">
    <location>
        <begin position="162"/>
        <end position="182"/>
    </location>
</feature>
<feature type="transmembrane region" description="Helical" evidence="1">
    <location>
        <begin position="88"/>
        <end position="105"/>
    </location>
</feature>
<dbReference type="InterPro" id="IPR000620">
    <property type="entry name" value="EamA_dom"/>
</dbReference>
<name>A0A5N3PGN8_9HYPH</name>
<dbReference type="OrthoDB" id="9815809at2"/>
<dbReference type="PANTHER" id="PTHR22911:SF103">
    <property type="entry name" value="BLR2811 PROTEIN"/>
    <property type="match status" value="1"/>
</dbReference>
<gene>
    <name evidence="3" type="ORF">FEZ63_01895</name>
</gene>
<feature type="transmembrane region" description="Helical" evidence="1">
    <location>
        <begin position="194"/>
        <end position="212"/>
    </location>
</feature>
<dbReference type="InterPro" id="IPR037185">
    <property type="entry name" value="EmrE-like"/>
</dbReference>
<evidence type="ECO:0000313" key="3">
    <source>
        <dbReference type="EMBL" id="KAB0268893.1"/>
    </source>
</evidence>
<feature type="transmembrane region" description="Helical" evidence="1">
    <location>
        <begin position="20"/>
        <end position="42"/>
    </location>
</feature>
<dbReference type="PANTHER" id="PTHR22911">
    <property type="entry name" value="ACYL-MALONYL CONDENSING ENZYME-RELATED"/>
    <property type="match status" value="1"/>
</dbReference>
<reference evidence="3 4" key="1">
    <citation type="journal article" date="2019" name="Microorganisms">
        <title>Genome Insights into the Novel Species Microvirga brassicacearum, a Rapeseed Endophyte with Biotechnological Potential.</title>
        <authorList>
            <person name="Jimenez-Gomez A."/>
            <person name="Saati-Santamaria Z."/>
            <person name="Igual J.M."/>
            <person name="Rivas R."/>
            <person name="Mateos P.F."/>
            <person name="Garcia-Fraile P."/>
        </authorList>
    </citation>
    <scope>NUCLEOTIDE SEQUENCE [LARGE SCALE GENOMIC DNA]</scope>
    <source>
        <strain evidence="3 4">CDVBN77</strain>
    </source>
</reference>
<keyword evidence="1" id="KW-0472">Membrane</keyword>
<evidence type="ECO:0000313" key="4">
    <source>
        <dbReference type="Proteomes" id="UP000325684"/>
    </source>
</evidence>
<dbReference type="EMBL" id="VCMV01000003">
    <property type="protein sequence ID" value="KAB0268893.1"/>
    <property type="molecule type" value="Genomic_DNA"/>
</dbReference>
<feature type="domain" description="EamA" evidence="2">
    <location>
        <begin position="20"/>
        <end position="152"/>
    </location>
</feature>
<keyword evidence="1" id="KW-0812">Transmembrane</keyword>
<feature type="transmembrane region" description="Helical" evidence="1">
    <location>
        <begin position="111"/>
        <end position="130"/>
    </location>
</feature>
<feature type="transmembrane region" description="Helical" evidence="1">
    <location>
        <begin position="253"/>
        <end position="269"/>
    </location>
</feature>
<accession>A0A5N3PGN8</accession>
<evidence type="ECO:0000256" key="1">
    <source>
        <dbReference type="SAM" id="Phobius"/>
    </source>
</evidence>
<proteinExistence type="predicted"/>
<feature type="transmembrane region" description="Helical" evidence="1">
    <location>
        <begin position="275"/>
        <end position="293"/>
    </location>
</feature>